<dbReference type="PANTHER" id="PTHR42709:SF11">
    <property type="entry name" value="DEDA FAMILY PROTEIN"/>
    <property type="match status" value="1"/>
</dbReference>
<organism evidence="3 4">
    <name type="scientific">Candidatus Uhrbacteria bacterium CG22_combo_CG10-13_8_21_14_all_47_17</name>
    <dbReference type="NCBI Taxonomy" id="1975041"/>
    <lineage>
        <taxon>Bacteria</taxon>
        <taxon>Candidatus Uhriibacteriota</taxon>
    </lineage>
</organism>
<evidence type="ECO:0000313" key="3">
    <source>
        <dbReference type="EMBL" id="PIP60387.1"/>
    </source>
</evidence>
<evidence type="ECO:0000256" key="1">
    <source>
        <dbReference type="SAM" id="Phobius"/>
    </source>
</evidence>
<keyword evidence="1" id="KW-0812">Transmembrane</keyword>
<feature type="transmembrane region" description="Helical" evidence="1">
    <location>
        <begin position="64"/>
        <end position="87"/>
    </location>
</feature>
<dbReference type="InterPro" id="IPR051311">
    <property type="entry name" value="DedA_domain"/>
</dbReference>
<keyword evidence="1" id="KW-0472">Membrane</keyword>
<name>A0A2H0BRT7_9BACT</name>
<protein>
    <submittedName>
        <fullName evidence="3">Cytochrome B</fullName>
    </submittedName>
</protein>
<feature type="transmembrane region" description="Helical" evidence="1">
    <location>
        <begin position="144"/>
        <end position="168"/>
    </location>
</feature>
<gene>
    <name evidence="3" type="ORF">COX00_03630</name>
</gene>
<reference evidence="3 4" key="1">
    <citation type="submission" date="2017-09" db="EMBL/GenBank/DDBJ databases">
        <title>Depth-based differentiation of microbial function through sediment-hosted aquifers and enrichment of novel symbionts in the deep terrestrial subsurface.</title>
        <authorList>
            <person name="Probst A.J."/>
            <person name="Ladd B."/>
            <person name="Jarett J.K."/>
            <person name="Geller-Mcgrath D.E."/>
            <person name="Sieber C.M."/>
            <person name="Emerson J.B."/>
            <person name="Anantharaman K."/>
            <person name="Thomas B.C."/>
            <person name="Malmstrom R."/>
            <person name="Stieglmeier M."/>
            <person name="Klingl A."/>
            <person name="Woyke T."/>
            <person name="Ryan C.M."/>
            <person name="Banfield J.F."/>
        </authorList>
    </citation>
    <scope>NUCLEOTIDE SEQUENCE [LARGE SCALE GENOMIC DNA]</scope>
    <source>
        <strain evidence="3">CG22_combo_CG10-13_8_21_14_all_47_17</strain>
    </source>
</reference>
<proteinExistence type="predicted"/>
<comment type="caution">
    <text evidence="3">The sequence shown here is derived from an EMBL/GenBank/DDBJ whole genome shotgun (WGS) entry which is preliminary data.</text>
</comment>
<dbReference type="PANTHER" id="PTHR42709">
    <property type="entry name" value="ALKALINE PHOSPHATASE LIKE PROTEIN"/>
    <property type="match status" value="1"/>
</dbReference>
<dbReference type="InterPro" id="IPR032816">
    <property type="entry name" value="VTT_dom"/>
</dbReference>
<feature type="transmembrane region" description="Helical" evidence="1">
    <location>
        <begin position="180"/>
        <end position="201"/>
    </location>
</feature>
<dbReference type="Pfam" id="PF09335">
    <property type="entry name" value="VTT_dom"/>
    <property type="match status" value="1"/>
</dbReference>
<feature type="transmembrane region" description="Helical" evidence="1">
    <location>
        <begin position="113"/>
        <end position="132"/>
    </location>
</feature>
<sequence>MEFLQKSFAPLRKLYDWTVAKSGSPKAEKYLALLAFAESSFFPIPPDVLLLAMGFSNRKRSFHYASICLLFSLLGGVIGYLIGYGLYESIGVPIISFYHLQPFMEAIGTRYEAHAFLAVFTAAFTPIPYKLITISAGLFRISFIPFFIATIFGRGARFFLVAGVIYTIGPKARPFIEKYFEWFTLLFTALLIGGFFVIRYLW</sequence>
<evidence type="ECO:0000259" key="2">
    <source>
        <dbReference type="Pfam" id="PF09335"/>
    </source>
</evidence>
<feature type="transmembrane region" description="Helical" evidence="1">
    <location>
        <begin position="30"/>
        <end position="52"/>
    </location>
</feature>
<dbReference type="AlphaFoldDB" id="A0A2H0BRT7"/>
<feature type="domain" description="VTT" evidence="2">
    <location>
        <begin position="44"/>
        <end position="166"/>
    </location>
</feature>
<accession>A0A2H0BRT7</accession>
<dbReference type="EMBL" id="PCSZ01000067">
    <property type="protein sequence ID" value="PIP60387.1"/>
    <property type="molecule type" value="Genomic_DNA"/>
</dbReference>
<dbReference type="GO" id="GO:0005886">
    <property type="term" value="C:plasma membrane"/>
    <property type="evidence" value="ECO:0007669"/>
    <property type="project" value="TreeGrafter"/>
</dbReference>
<evidence type="ECO:0000313" key="4">
    <source>
        <dbReference type="Proteomes" id="UP000231581"/>
    </source>
</evidence>
<dbReference type="Proteomes" id="UP000231581">
    <property type="component" value="Unassembled WGS sequence"/>
</dbReference>
<keyword evidence="1" id="KW-1133">Transmembrane helix</keyword>